<name>A0A4C1W9W7_EUMVA</name>
<evidence type="ECO:0000313" key="3">
    <source>
        <dbReference type="Proteomes" id="UP000299102"/>
    </source>
</evidence>
<feature type="region of interest" description="Disordered" evidence="1">
    <location>
        <begin position="45"/>
        <end position="71"/>
    </location>
</feature>
<reference evidence="2 3" key="1">
    <citation type="journal article" date="2019" name="Commun. Biol.">
        <title>The bagworm genome reveals a unique fibroin gene that provides high tensile strength.</title>
        <authorList>
            <person name="Kono N."/>
            <person name="Nakamura H."/>
            <person name="Ohtoshi R."/>
            <person name="Tomita M."/>
            <person name="Numata K."/>
            <person name="Arakawa K."/>
        </authorList>
    </citation>
    <scope>NUCLEOTIDE SEQUENCE [LARGE SCALE GENOMIC DNA]</scope>
</reference>
<evidence type="ECO:0000313" key="2">
    <source>
        <dbReference type="EMBL" id="GBP46924.1"/>
    </source>
</evidence>
<comment type="caution">
    <text evidence="2">The sequence shown here is derived from an EMBL/GenBank/DDBJ whole genome shotgun (WGS) entry which is preliminary data.</text>
</comment>
<protein>
    <submittedName>
        <fullName evidence="2">Uncharacterized protein</fullName>
    </submittedName>
</protein>
<accession>A0A4C1W9W7</accession>
<dbReference type="AlphaFoldDB" id="A0A4C1W9W7"/>
<proteinExistence type="predicted"/>
<organism evidence="2 3">
    <name type="scientific">Eumeta variegata</name>
    <name type="common">Bagworm moth</name>
    <name type="synonym">Eumeta japonica</name>
    <dbReference type="NCBI Taxonomy" id="151549"/>
    <lineage>
        <taxon>Eukaryota</taxon>
        <taxon>Metazoa</taxon>
        <taxon>Ecdysozoa</taxon>
        <taxon>Arthropoda</taxon>
        <taxon>Hexapoda</taxon>
        <taxon>Insecta</taxon>
        <taxon>Pterygota</taxon>
        <taxon>Neoptera</taxon>
        <taxon>Endopterygota</taxon>
        <taxon>Lepidoptera</taxon>
        <taxon>Glossata</taxon>
        <taxon>Ditrysia</taxon>
        <taxon>Tineoidea</taxon>
        <taxon>Psychidae</taxon>
        <taxon>Oiketicinae</taxon>
        <taxon>Eumeta</taxon>
    </lineage>
</organism>
<evidence type="ECO:0000256" key="1">
    <source>
        <dbReference type="SAM" id="MobiDB-lite"/>
    </source>
</evidence>
<gene>
    <name evidence="2" type="ORF">EVAR_30956_1</name>
</gene>
<keyword evidence="3" id="KW-1185">Reference proteome</keyword>
<dbReference type="EMBL" id="BGZK01000492">
    <property type="protein sequence ID" value="GBP46924.1"/>
    <property type="molecule type" value="Genomic_DNA"/>
</dbReference>
<sequence length="71" mass="7981">MRGISGHRRPPAELQVRIHALLDYAKSIFEEQTTRRAIREKMVTAAHGHSQPQRSHRCAPGLLLGNGISDR</sequence>
<dbReference type="Proteomes" id="UP000299102">
    <property type="component" value="Unassembled WGS sequence"/>
</dbReference>